<accession>A0A4R2MF85</accession>
<name>A0A4R2MF85_RUBGE</name>
<dbReference type="Proteomes" id="UP000295106">
    <property type="component" value="Unassembled WGS sequence"/>
</dbReference>
<evidence type="ECO:0000256" key="2">
    <source>
        <dbReference type="ARBA" id="ARBA00008929"/>
    </source>
</evidence>
<feature type="transmembrane region" description="Helical" evidence="7">
    <location>
        <begin position="93"/>
        <end position="118"/>
    </location>
</feature>
<feature type="transmembrane region" description="Helical" evidence="7">
    <location>
        <begin position="211"/>
        <end position="234"/>
    </location>
</feature>
<keyword evidence="3" id="KW-1003">Cell membrane</keyword>
<feature type="transmembrane region" description="Helical" evidence="7">
    <location>
        <begin position="138"/>
        <end position="161"/>
    </location>
</feature>
<feature type="transmembrane region" description="Helical" evidence="7">
    <location>
        <begin position="246"/>
        <end position="265"/>
    </location>
</feature>
<dbReference type="PANTHER" id="PTHR43044">
    <property type="match status" value="1"/>
</dbReference>
<feature type="transmembrane region" description="Helical" evidence="7">
    <location>
        <begin position="285"/>
        <end position="313"/>
    </location>
</feature>
<dbReference type="InterPro" id="IPR054823">
    <property type="entry name" value="DsrP-like"/>
</dbReference>
<dbReference type="AlphaFoldDB" id="A0A4R2MF85"/>
<dbReference type="Pfam" id="PF03916">
    <property type="entry name" value="NrfD"/>
    <property type="match status" value="1"/>
</dbReference>
<keyword evidence="6 7" id="KW-0472">Membrane</keyword>
<evidence type="ECO:0000256" key="7">
    <source>
        <dbReference type="SAM" id="Phobius"/>
    </source>
</evidence>
<feature type="transmembrane region" description="Helical" evidence="7">
    <location>
        <begin position="368"/>
        <end position="390"/>
    </location>
</feature>
<sequence length="408" mass="44134">MNPSRFVLDGLRAMASGGAAYRRWLGALAAVVAAGLFAYGGQLQQGMVVTGMSDQVSWGFYIANFAFLVGIAAAAVLLVIPAYLFHRADVKQVVIYGEALAVAAVVAAMLFVTVDIGRPERIWHMLPLVGRFNWPQSMLAWDVVVLVGYLLLNLGLPAYVLHARWRGEEPVTARYFPVVIVAIFWAISIHTVTAFLFSANAGRPLWHSALLAPRFIASAFASGPALIILALLALRRWGGLAVKQTVIDLLAVVMTVALQISLFFVGVELFTDFYNETSHAASMRYLFFGLAGAGQLQPWIWGALALNLVAVVILSIHPLRRTPRLLALACGLAFLGIWIEKGMGLVVPGYIPTPLGEIFEYAPSWREWLVSAGIWACGALVFTLLAKAALAFDTGRARARPAADVKAS</sequence>
<evidence type="ECO:0000313" key="8">
    <source>
        <dbReference type="EMBL" id="TCP03905.1"/>
    </source>
</evidence>
<proteinExistence type="inferred from homology"/>
<gene>
    <name evidence="8" type="ORF">EV684_103152</name>
</gene>
<dbReference type="OrthoDB" id="9765987at2"/>
<keyword evidence="5 7" id="KW-1133">Transmembrane helix</keyword>
<evidence type="ECO:0000256" key="1">
    <source>
        <dbReference type="ARBA" id="ARBA00004651"/>
    </source>
</evidence>
<dbReference type="RefSeq" id="WP_132645357.1">
    <property type="nucleotide sequence ID" value="NZ_CP181386.1"/>
</dbReference>
<dbReference type="EMBL" id="SLXD01000003">
    <property type="protein sequence ID" value="TCP03905.1"/>
    <property type="molecule type" value="Genomic_DNA"/>
</dbReference>
<protein>
    <submittedName>
        <fullName evidence="8">Molybdopterin-containing oxidoreductase family membrane subunit</fullName>
    </submittedName>
</protein>
<evidence type="ECO:0000256" key="6">
    <source>
        <dbReference type="ARBA" id="ARBA00023136"/>
    </source>
</evidence>
<dbReference type="Gene3D" id="1.20.1630.10">
    <property type="entry name" value="Formate dehydrogenase/DMSO reductase domain"/>
    <property type="match status" value="1"/>
</dbReference>
<dbReference type="InterPro" id="IPR005614">
    <property type="entry name" value="NrfD-like"/>
</dbReference>
<feature type="transmembrane region" description="Helical" evidence="7">
    <location>
        <begin position="325"/>
        <end position="348"/>
    </location>
</feature>
<comment type="caution">
    <text evidence="8">The sequence shown here is derived from an EMBL/GenBank/DDBJ whole genome shotgun (WGS) entry which is preliminary data.</text>
</comment>
<organism evidence="8 9">
    <name type="scientific">Rubrivivax gelatinosus</name>
    <name type="common">Rhodocyclus gelatinosus</name>
    <name type="synonym">Rhodopseudomonas gelatinosa</name>
    <dbReference type="NCBI Taxonomy" id="28068"/>
    <lineage>
        <taxon>Bacteria</taxon>
        <taxon>Pseudomonadati</taxon>
        <taxon>Pseudomonadota</taxon>
        <taxon>Betaproteobacteria</taxon>
        <taxon>Burkholderiales</taxon>
        <taxon>Sphaerotilaceae</taxon>
        <taxon>Rubrivivax</taxon>
    </lineage>
</organism>
<dbReference type="NCBIfam" id="NF045798">
    <property type="entry name" value="DsrP"/>
    <property type="match status" value="1"/>
</dbReference>
<feature type="transmembrane region" description="Helical" evidence="7">
    <location>
        <begin position="21"/>
        <end position="40"/>
    </location>
</feature>
<feature type="transmembrane region" description="Helical" evidence="7">
    <location>
        <begin position="173"/>
        <end position="199"/>
    </location>
</feature>
<dbReference type="GeneID" id="99684242"/>
<feature type="transmembrane region" description="Helical" evidence="7">
    <location>
        <begin position="60"/>
        <end position="86"/>
    </location>
</feature>
<dbReference type="PANTHER" id="PTHR43044:SF2">
    <property type="entry name" value="POLYSULPHIDE REDUCTASE NRFD"/>
    <property type="match status" value="1"/>
</dbReference>
<evidence type="ECO:0000256" key="3">
    <source>
        <dbReference type="ARBA" id="ARBA00022475"/>
    </source>
</evidence>
<reference evidence="8 9" key="1">
    <citation type="submission" date="2019-03" db="EMBL/GenBank/DDBJ databases">
        <title>Genomic Encyclopedia of Type Strains, Phase IV (KMG-IV): sequencing the most valuable type-strain genomes for metagenomic binning, comparative biology and taxonomic classification.</title>
        <authorList>
            <person name="Goeker M."/>
        </authorList>
    </citation>
    <scope>NUCLEOTIDE SEQUENCE [LARGE SCALE GENOMIC DNA]</scope>
    <source>
        <strain evidence="8 9">DSM 1709</strain>
    </source>
</reference>
<keyword evidence="4 7" id="KW-0812">Transmembrane</keyword>
<evidence type="ECO:0000256" key="5">
    <source>
        <dbReference type="ARBA" id="ARBA00022989"/>
    </source>
</evidence>
<comment type="subcellular location">
    <subcellularLocation>
        <location evidence="1">Cell membrane</location>
        <topology evidence="1">Multi-pass membrane protein</topology>
    </subcellularLocation>
</comment>
<evidence type="ECO:0000313" key="9">
    <source>
        <dbReference type="Proteomes" id="UP000295106"/>
    </source>
</evidence>
<comment type="similarity">
    <text evidence="2">Belongs to the NrfD family.</text>
</comment>
<dbReference type="GO" id="GO:0005886">
    <property type="term" value="C:plasma membrane"/>
    <property type="evidence" value="ECO:0007669"/>
    <property type="project" value="UniProtKB-SubCell"/>
</dbReference>
<evidence type="ECO:0000256" key="4">
    <source>
        <dbReference type="ARBA" id="ARBA00022692"/>
    </source>
</evidence>